<keyword evidence="2" id="KW-1185">Reference proteome</keyword>
<dbReference type="SUPFAM" id="SSF48173">
    <property type="entry name" value="Cryptochrome/photolyase FAD-binding domain"/>
    <property type="match status" value="1"/>
</dbReference>
<dbReference type="OrthoDB" id="5288100at2"/>
<protein>
    <submittedName>
        <fullName evidence="1">Deoxyribodipyrimidine photo-lyase-related protein</fullName>
    </submittedName>
</protein>
<sequence>MPKIRNLVLVLGDQLNHDSAAFAGFDSKRDRVWMAENDQEATHVWCHKARLVAFFSPMRHFRDELIADGKQVLYHELTGDRRKRRGSSFQSILDKTLGEHEVENVRFVHPGDYRVREQLRSTLEQAGVTFDELPDEHFYCSPERFNEWATNRKSMILEQFYRVMRTEHSVLVDSKGDPEGGQWNYDKDNRGKFGKAGPANLFQPISFKPDETTRAVIAMVEDRFADHPGTLDAFDLPVCRADALAYLDDFIENRLPDFGDFQDAMWGGEKFLYHSRLSNAINLHLLSPREVVDAAVKAYHEDRAPLNSVEGFVRQILGWREYVRGIYWNKMPEYEGLNSLRCDPDQDVPAFFWDGKTDMACVADAMRLLIDTAYAHHIQRLMVLGLYAQLHGTHPAKFHQWHMAMYADAIDWVSLPNALGMSQYGDHGLMATKPYCATGKHIQRMSNHCKSCRYDPAKSTGDDACPFTTLYWDFLDRHQDTFRGNNRMTLQLKNVEKKSDDEMQAIRQRAKQLREFWSS</sequence>
<reference evidence="1 2" key="1">
    <citation type="submission" date="2019-02" db="EMBL/GenBank/DDBJ databases">
        <title>Deep-cultivation of Planctomycetes and their phenomic and genomic characterization uncovers novel biology.</title>
        <authorList>
            <person name="Wiegand S."/>
            <person name="Jogler M."/>
            <person name="Boedeker C."/>
            <person name="Pinto D."/>
            <person name="Vollmers J."/>
            <person name="Rivas-Marin E."/>
            <person name="Kohn T."/>
            <person name="Peeters S.H."/>
            <person name="Heuer A."/>
            <person name="Rast P."/>
            <person name="Oberbeckmann S."/>
            <person name="Bunk B."/>
            <person name="Jeske O."/>
            <person name="Meyerdierks A."/>
            <person name="Storesund J.E."/>
            <person name="Kallscheuer N."/>
            <person name="Luecker S."/>
            <person name="Lage O.M."/>
            <person name="Pohl T."/>
            <person name="Merkel B.J."/>
            <person name="Hornburger P."/>
            <person name="Mueller R.-W."/>
            <person name="Bruemmer F."/>
            <person name="Labrenz M."/>
            <person name="Spormann A.M."/>
            <person name="Op Den Camp H."/>
            <person name="Overmann J."/>
            <person name="Amann R."/>
            <person name="Jetten M.S.M."/>
            <person name="Mascher T."/>
            <person name="Medema M.H."/>
            <person name="Devos D.P."/>
            <person name="Kaster A.-K."/>
            <person name="Ovreas L."/>
            <person name="Rohde M."/>
            <person name="Galperin M.Y."/>
            <person name="Jogler C."/>
        </authorList>
    </citation>
    <scope>NUCLEOTIDE SEQUENCE [LARGE SCALE GENOMIC DNA]</scope>
    <source>
        <strain evidence="1 2">Pla100</strain>
    </source>
</reference>
<evidence type="ECO:0000313" key="1">
    <source>
        <dbReference type="EMBL" id="TWU03980.1"/>
    </source>
</evidence>
<dbReference type="Gene3D" id="1.10.579.10">
    <property type="entry name" value="DNA Cyclobutane Dipyrimidine Photolyase, subunit A, domain 3"/>
    <property type="match status" value="1"/>
</dbReference>
<dbReference type="InterPro" id="IPR007357">
    <property type="entry name" value="PhrB-like"/>
</dbReference>
<evidence type="ECO:0000313" key="2">
    <source>
        <dbReference type="Proteomes" id="UP000316213"/>
    </source>
</evidence>
<dbReference type="InterPro" id="IPR036134">
    <property type="entry name" value="Crypto/Photolyase_FAD-like_sf"/>
</dbReference>
<dbReference type="AlphaFoldDB" id="A0A5C6AW30"/>
<accession>A0A5C6AW30</accession>
<dbReference type="RefSeq" id="WP_146576383.1">
    <property type="nucleotide sequence ID" value="NZ_SJPM01000001.1"/>
</dbReference>
<dbReference type="InterPro" id="IPR052551">
    <property type="entry name" value="UV-DNA_repair_photolyase"/>
</dbReference>
<organism evidence="1 2">
    <name type="scientific">Neorhodopirellula pilleata</name>
    <dbReference type="NCBI Taxonomy" id="2714738"/>
    <lineage>
        <taxon>Bacteria</taxon>
        <taxon>Pseudomonadati</taxon>
        <taxon>Planctomycetota</taxon>
        <taxon>Planctomycetia</taxon>
        <taxon>Pirellulales</taxon>
        <taxon>Pirellulaceae</taxon>
        <taxon>Neorhodopirellula</taxon>
    </lineage>
</organism>
<keyword evidence="1" id="KW-0456">Lyase</keyword>
<dbReference type="Gene3D" id="3.40.50.620">
    <property type="entry name" value="HUPs"/>
    <property type="match status" value="1"/>
</dbReference>
<proteinExistence type="predicted"/>
<dbReference type="EMBL" id="SJPM01000001">
    <property type="protein sequence ID" value="TWU03980.1"/>
    <property type="molecule type" value="Genomic_DNA"/>
</dbReference>
<dbReference type="Gene3D" id="1.10.10.1710">
    <property type="entry name" value="Deoxyribodipyrimidine photolyase-related"/>
    <property type="match status" value="1"/>
</dbReference>
<dbReference type="PANTHER" id="PTHR38657">
    <property type="entry name" value="SLR1343 PROTEIN"/>
    <property type="match status" value="1"/>
</dbReference>
<name>A0A5C6AW30_9BACT</name>
<dbReference type="PANTHER" id="PTHR38657:SF1">
    <property type="entry name" value="SLR1343 PROTEIN"/>
    <property type="match status" value="1"/>
</dbReference>
<dbReference type="Proteomes" id="UP000316213">
    <property type="component" value="Unassembled WGS sequence"/>
</dbReference>
<dbReference type="Gene3D" id="1.25.40.80">
    <property type="match status" value="1"/>
</dbReference>
<gene>
    <name evidence="1" type="ORF">Pla100_09160</name>
</gene>
<comment type="caution">
    <text evidence="1">The sequence shown here is derived from an EMBL/GenBank/DDBJ whole genome shotgun (WGS) entry which is preliminary data.</text>
</comment>
<dbReference type="InterPro" id="IPR014729">
    <property type="entry name" value="Rossmann-like_a/b/a_fold"/>
</dbReference>
<dbReference type="GO" id="GO:0016829">
    <property type="term" value="F:lyase activity"/>
    <property type="evidence" value="ECO:0007669"/>
    <property type="project" value="UniProtKB-KW"/>
</dbReference>
<dbReference type="Pfam" id="PF04244">
    <property type="entry name" value="DPRP"/>
    <property type="match status" value="1"/>
</dbReference>